<dbReference type="EMBL" id="GL883141">
    <property type="protein sequence ID" value="EGG01088.1"/>
    <property type="molecule type" value="Genomic_DNA"/>
</dbReference>
<evidence type="ECO:0000313" key="3">
    <source>
        <dbReference type="Proteomes" id="UP000001072"/>
    </source>
</evidence>
<keyword evidence="1" id="KW-0732">Signal</keyword>
<evidence type="ECO:0000313" key="2">
    <source>
        <dbReference type="EMBL" id="EGG01088.1"/>
    </source>
</evidence>
<gene>
    <name evidence="2" type="ORF">MELLADRAFT_123599</name>
</gene>
<feature type="signal peptide" evidence="1">
    <location>
        <begin position="1"/>
        <end position="23"/>
    </location>
</feature>
<feature type="chain" id="PRO_5003321231" evidence="1">
    <location>
        <begin position="24"/>
        <end position="152"/>
    </location>
</feature>
<evidence type="ECO:0000256" key="1">
    <source>
        <dbReference type="SAM" id="SignalP"/>
    </source>
</evidence>
<dbReference type="RefSeq" id="XP_007415688.1">
    <property type="nucleotide sequence ID" value="XM_007415626.1"/>
</dbReference>
<dbReference type="HOGENOM" id="CLU_1796898_0_0_1"/>
<sequence>MNPNFSFLLLVIQFMSTITVISGKNITCVEEFRGWVKWRGIRDRCVSTDGFINDCDSCDRHNSKGQYCVKAKTFVPKGMKIPTQDTPGVILNGDCQNYESLTLEGKPYGFGCSTAPDQPQSLFCNAILPETFPSCDHCKQGDKRQPPIIKWN</sequence>
<dbReference type="OrthoDB" id="10390795at2759"/>
<dbReference type="VEuPathDB" id="FungiDB:MELLADRAFT_123599"/>
<accession>F4S2Q2</accession>
<dbReference type="Proteomes" id="UP000001072">
    <property type="component" value="Unassembled WGS sequence"/>
</dbReference>
<dbReference type="GeneID" id="18926431"/>
<dbReference type="AlphaFoldDB" id="F4S2Q2"/>
<reference evidence="3" key="1">
    <citation type="journal article" date="2011" name="Proc. Natl. Acad. Sci. U.S.A.">
        <title>Obligate biotrophy features unraveled by the genomic analysis of rust fungi.</title>
        <authorList>
            <person name="Duplessis S."/>
            <person name="Cuomo C.A."/>
            <person name="Lin Y.-C."/>
            <person name="Aerts A."/>
            <person name="Tisserant E."/>
            <person name="Veneault-Fourrey C."/>
            <person name="Joly D.L."/>
            <person name="Hacquard S."/>
            <person name="Amselem J."/>
            <person name="Cantarel B.L."/>
            <person name="Chiu R."/>
            <person name="Coutinho P.M."/>
            <person name="Feau N."/>
            <person name="Field M."/>
            <person name="Frey P."/>
            <person name="Gelhaye E."/>
            <person name="Goldberg J."/>
            <person name="Grabherr M.G."/>
            <person name="Kodira C.D."/>
            <person name="Kohler A."/>
            <person name="Kuees U."/>
            <person name="Lindquist E.A."/>
            <person name="Lucas S.M."/>
            <person name="Mago R."/>
            <person name="Mauceli E."/>
            <person name="Morin E."/>
            <person name="Murat C."/>
            <person name="Pangilinan J.L."/>
            <person name="Park R."/>
            <person name="Pearson M."/>
            <person name="Quesneville H."/>
            <person name="Rouhier N."/>
            <person name="Sakthikumar S."/>
            <person name="Salamov A.A."/>
            <person name="Schmutz J."/>
            <person name="Selles B."/>
            <person name="Shapiro H."/>
            <person name="Tanguay P."/>
            <person name="Tuskan G.A."/>
            <person name="Henrissat B."/>
            <person name="Van de Peer Y."/>
            <person name="Rouze P."/>
            <person name="Ellis J.G."/>
            <person name="Dodds P.N."/>
            <person name="Schein J.E."/>
            <person name="Zhong S."/>
            <person name="Hamelin R.C."/>
            <person name="Grigoriev I.V."/>
            <person name="Szabo L.J."/>
            <person name="Martin F."/>
        </authorList>
    </citation>
    <scope>NUCLEOTIDE SEQUENCE [LARGE SCALE GENOMIC DNA]</scope>
    <source>
        <strain evidence="3">98AG31 / pathotype 3-4-7</strain>
    </source>
</reference>
<keyword evidence="3" id="KW-1185">Reference proteome</keyword>
<name>F4S2Q2_MELLP</name>
<proteinExistence type="predicted"/>
<protein>
    <submittedName>
        <fullName evidence="2">Secreted protein</fullName>
    </submittedName>
</protein>
<organism evidence="3">
    <name type="scientific">Melampsora larici-populina (strain 98AG31 / pathotype 3-4-7)</name>
    <name type="common">Poplar leaf rust fungus</name>
    <dbReference type="NCBI Taxonomy" id="747676"/>
    <lineage>
        <taxon>Eukaryota</taxon>
        <taxon>Fungi</taxon>
        <taxon>Dikarya</taxon>
        <taxon>Basidiomycota</taxon>
        <taxon>Pucciniomycotina</taxon>
        <taxon>Pucciniomycetes</taxon>
        <taxon>Pucciniales</taxon>
        <taxon>Melampsoraceae</taxon>
        <taxon>Melampsora</taxon>
    </lineage>
</organism>
<dbReference type="KEGG" id="mlr:MELLADRAFT_123599"/>
<dbReference type="InParanoid" id="F4S2Q2"/>